<keyword evidence="2" id="KW-1185">Reference proteome</keyword>
<accession>A0ABW4PN69</accession>
<name>A0ABW4PN69_9ACTN</name>
<proteinExistence type="predicted"/>
<organism evidence="1 2">
    <name type="scientific">Streptomyces desertarenae</name>
    <dbReference type="NCBI Taxonomy" id="2666184"/>
    <lineage>
        <taxon>Bacteria</taxon>
        <taxon>Bacillati</taxon>
        <taxon>Actinomycetota</taxon>
        <taxon>Actinomycetes</taxon>
        <taxon>Kitasatosporales</taxon>
        <taxon>Streptomycetaceae</taxon>
        <taxon>Streptomyces</taxon>
    </lineage>
</organism>
<sequence length="190" mass="20819">MAPELPANPIASLVGTTEHGVPDIAARILDTDGALAFLPGGDVRDHLRHLADTAPLEDLAAVWDTAQQVRTWALDLCERVESELDAGQLGEAVEEWLRGRQTMSGLAVLEALRDRCWSPSKGTLSALGLLYQREQFALLDRLVPGCQWHLLKTPGMLPPPVYDLFKDLIDQGMPRWNRPRPGGSRGAGRV</sequence>
<dbReference type="EMBL" id="JBHUFU010000011">
    <property type="protein sequence ID" value="MFD1831677.1"/>
    <property type="molecule type" value="Genomic_DNA"/>
</dbReference>
<comment type="caution">
    <text evidence="1">The sequence shown here is derived from an EMBL/GenBank/DDBJ whole genome shotgun (WGS) entry which is preliminary data.</text>
</comment>
<reference evidence="2" key="1">
    <citation type="journal article" date="2019" name="Int. J. Syst. Evol. Microbiol.">
        <title>The Global Catalogue of Microorganisms (GCM) 10K type strain sequencing project: providing services to taxonomists for standard genome sequencing and annotation.</title>
        <authorList>
            <consortium name="The Broad Institute Genomics Platform"/>
            <consortium name="The Broad Institute Genome Sequencing Center for Infectious Disease"/>
            <person name="Wu L."/>
            <person name="Ma J."/>
        </authorList>
    </citation>
    <scope>NUCLEOTIDE SEQUENCE [LARGE SCALE GENOMIC DNA]</scope>
    <source>
        <strain evidence="2">CGMCC 4.7455</strain>
    </source>
</reference>
<dbReference type="Proteomes" id="UP001597365">
    <property type="component" value="Unassembled WGS sequence"/>
</dbReference>
<protein>
    <submittedName>
        <fullName evidence="1">Uncharacterized protein</fullName>
    </submittedName>
</protein>
<evidence type="ECO:0000313" key="2">
    <source>
        <dbReference type="Proteomes" id="UP001597365"/>
    </source>
</evidence>
<evidence type="ECO:0000313" key="1">
    <source>
        <dbReference type="EMBL" id="MFD1831677.1"/>
    </source>
</evidence>
<gene>
    <name evidence="1" type="ORF">ACFSJS_18760</name>
</gene>